<dbReference type="EMBL" id="JBHMDY010000011">
    <property type="protein sequence ID" value="MFB9260995.1"/>
    <property type="molecule type" value="Genomic_DNA"/>
</dbReference>
<organism evidence="1 2">
    <name type="scientific">Dietzia aerolata</name>
    <dbReference type="NCBI Taxonomy" id="595984"/>
    <lineage>
        <taxon>Bacteria</taxon>
        <taxon>Bacillati</taxon>
        <taxon>Actinomycetota</taxon>
        <taxon>Actinomycetes</taxon>
        <taxon>Mycobacteriales</taxon>
        <taxon>Dietziaceae</taxon>
        <taxon>Dietzia</taxon>
    </lineage>
</organism>
<dbReference type="Proteomes" id="UP001589700">
    <property type="component" value="Unassembled WGS sequence"/>
</dbReference>
<reference evidence="1 2" key="1">
    <citation type="submission" date="2024-09" db="EMBL/GenBank/DDBJ databases">
        <authorList>
            <person name="Sun Q."/>
            <person name="Mori K."/>
        </authorList>
    </citation>
    <scope>NUCLEOTIDE SEQUENCE [LARGE SCALE GENOMIC DNA]</scope>
    <source>
        <strain evidence="1 2">CCM 7659</strain>
    </source>
</reference>
<proteinExistence type="predicted"/>
<comment type="caution">
    <text evidence="1">The sequence shown here is derived from an EMBL/GenBank/DDBJ whole genome shotgun (WGS) entry which is preliminary data.</text>
</comment>
<keyword evidence="2" id="KW-1185">Reference proteome</keyword>
<accession>A0ABV5JVU0</accession>
<gene>
    <name evidence="1" type="ORF">ACFFVD_14425</name>
</gene>
<sequence length="132" mass="14416">MGTWTVDDLAAELVDSFDIDLEAARRSAEVFLEMLENTQERVIDRECIPRDVVDEVRSATMGAIFSLGSDALTADLGKARTAVEVAQQALDAKISERTELVRRAIALGVPIPVVTRASGLSRARIYQIKADL</sequence>
<name>A0ABV5JVU0_9ACTN</name>
<evidence type="ECO:0000313" key="1">
    <source>
        <dbReference type="EMBL" id="MFB9260995.1"/>
    </source>
</evidence>
<evidence type="ECO:0000313" key="2">
    <source>
        <dbReference type="Proteomes" id="UP001589700"/>
    </source>
</evidence>
<protein>
    <submittedName>
        <fullName evidence="1">Uncharacterized protein</fullName>
    </submittedName>
</protein>
<dbReference type="RefSeq" id="WP_182632298.1">
    <property type="nucleotide sequence ID" value="NZ_JAALDM010000131.1"/>
</dbReference>